<evidence type="ECO:0000256" key="5">
    <source>
        <dbReference type="ARBA" id="ARBA00022723"/>
    </source>
</evidence>
<feature type="transmembrane region" description="Helical" evidence="8">
    <location>
        <begin position="45"/>
        <end position="68"/>
    </location>
</feature>
<accession>A0AAD4RB12</accession>
<dbReference type="GO" id="GO:0031902">
    <property type="term" value="C:late endosome membrane"/>
    <property type="evidence" value="ECO:0007669"/>
    <property type="project" value="UniProtKB-SubCell"/>
</dbReference>
<comment type="similarity">
    <text evidence="4">Belongs to the CDIP1/LITAF family.</text>
</comment>
<dbReference type="GO" id="GO:0005765">
    <property type="term" value="C:lysosomal membrane"/>
    <property type="evidence" value="ECO:0007669"/>
    <property type="project" value="UniProtKB-SubCell"/>
</dbReference>
<gene>
    <name evidence="10" type="ORF">DdX_04442</name>
</gene>
<dbReference type="PANTHER" id="PTHR23292">
    <property type="entry name" value="LIPOPOLYSACCHARIDE-INDUCED TUMOR NECROSIS FACTOR-ALPHA FACTOR"/>
    <property type="match status" value="1"/>
</dbReference>
<keyword evidence="11" id="KW-1185">Reference proteome</keyword>
<comment type="subcellular location">
    <subcellularLocation>
        <location evidence="2">Endosome membrane</location>
        <topology evidence="2">Peripheral membrane protein</topology>
    </subcellularLocation>
    <subcellularLocation>
        <location evidence="1">Late endosome membrane</location>
    </subcellularLocation>
    <subcellularLocation>
        <location evidence="3">Lysosome membrane</location>
        <topology evidence="3">Peripheral membrane protein</topology>
        <orientation evidence="3">Cytoplasmic side</orientation>
    </subcellularLocation>
</comment>
<evidence type="ECO:0000256" key="4">
    <source>
        <dbReference type="ARBA" id="ARBA00005975"/>
    </source>
</evidence>
<evidence type="ECO:0000256" key="6">
    <source>
        <dbReference type="ARBA" id="ARBA00022833"/>
    </source>
</evidence>
<keyword evidence="6" id="KW-0862">Zinc</keyword>
<keyword evidence="8" id="KW-1133">Transmembrane helix</keyword>
<keyword evidence="7 8" id="KW-0472">Membrane</keyword>
<keyword evidence="5" id="KW-0479">Metal-binding</keyword>
<evidence type="ECO:0000256" key="7">
    <source>
        <dbReference type="ARBA" id="ARBA00023136"/>
    </source>
</evidence>
<dbReference type="PANTHER" id="PTHR23292:SF6">
    <property type="entry name" value="FI16602P1-RELATED"/>
    <property type="match status" value="1"/>
</dbReference>
<protein>
    <submittedName>
        <fullName evidence="10">LITAF-like zinc ribbon domain-containing protein</fullName>
    </submittedName>
</protein>
<evidence type="ECO:0000313" key="11">
    <source>
        <dbReference type="Proteomes" id="UP001201812"/>
    </source>
</evidence>
<sequence length="93" mass="9977">MPTVVVAAPPVVVVGAPLSPDPVLIRCPSCHAQVFSSVQRRAGGFAWMMCILLAVFVTPLCCCIPFCIDDCQDAHHHCPNCGAYLGRHRACLD</sequence>
<dbReference type="InterPro" id="IPR006629">
    <property type="entry name" value="LITAF"/>
</dbReference>
<dbReference type="SMART" id="SM00714">
    <property type="entry name" value="LITAF"/>
    <property type="match status" value="1"/>
</dbReference>
<keyword evidence="8" id="KW-0812">Transmembrane</keyword>
<dbReference type="EMBL" id="JAKKPZ010000004">
    <property type="protein sequence ID" value="KAI1722136.1"/>
    <property type="molecule type" value="Genomic_DNA"/>
</dbReference>
<proteinExistence type="inferred from homology"/>
<dbReference type="AlphaFoldDB" id="A0AAD4RB12"/>
<dbReference type="Pfam" id="PF10601">
    <property type="entry name" value="zf-LITAF-like"/>
    <property type="match status" value="1"/>
</dbReference>
<dbReference type="Proteomes" id="UP001201812">
    <property type="component" value="Unassembled WGS sequence"/>
</dbReference>
<dbReference type="GO" id="GO:0008270">
    <property type="term" value="F:zinc ion binding"/>
    <property type="evidence" value="ECO:0007669"/>
    <property type="project" value="TreeGrafter"/>
</dbReference>
<evidence type="ECO:0000313" key="10">
    <source>
        <dbReference type="EMBL" id="KAI1722136.1"/>
    </source>
</evidence>
<evidence type="ECO:0000256" key="3">
    <source>
        <dbReference type="ARBA" id="ARBA00004630"/>
    </source>
</evidence>
<feature type="domain" description="LITAF" evidence="9">
    <location>
        <begin position="7"/>
        <end position="90"/>
    </location>
</feature>
<organism evidence="10 11">
    <name type="scientific">Ditylenchus destructor</name>
    <dbReference type="NCBI Taxonomy" id="166010"/>
    <lineage>
        <taxon>Eukaryota</taxon>
        <taxon>Metazoa</taxon>
        <taxon>Ecdysozoa</taxon>
        <taxon>Nematoda</taxon>
        <taxon>Chromadorea</taxon>
        <taxon>Rhabditida</taxon>
        <taxon>Tylenchina</taxon>
        <taxon>Tylenchomorpha</taxon>
        <taxon>Sphaerularioidea</taxon>
        <taxon>Anguinidae</taxon>
        <taxon>Anguininae</taxon>
        <taxon>Ditylenchus</taxon>
    </lineage>
</organism>
<reference evidence="10" key="1">
    <citation type="submission" date="2022-01" db="EMBL/GenBank/DDBJ databases">
        <title>Genome Sequence Resource for Two Populations of Ditylenchus destructor, the Migratory Endoparasitic Phytonematode.</title>
        <authorList>
            <person name="Zhang H."/>
            <person name="Lin R."/>
            <person name="Xie B."/>
        </authorList>
    </citation>
    <scope>NUCLEOTIDE SEQUENCE</scope>
    <source>
        <strain evidence="10">BazhouSP</strain>
    </source>
</reference>
<evidence type="ECO:0000256" key="1">
    <source>
        <dbReference type="ARBA" id="ARBA00004414"/>
    </source>
</evidence>
<evidence type="ECO:0000256" key="8">
    <source>
        <dbReference type="SAM" id="Phobius"/>
    </source>
</evidence>
<name>A0AAD4RB12_9BILA</name>
<comment type="caution">
    <text evidence="10">The sequence shown here is derived from an EMBL/GenBank/DDBJ whole genome shotgun (WGS) entry which is preliminary data.</text>
</comment>
<dbReference type="PROSITE" id="PS51837">
    <property type="entry name" value="LITAF"/>
    <property type="match status" value="1"/>
</dbReference>
<dbReference type="InterPro" id="IPR037519">
    <property type="entry name" value="LITAF_fam"/>
</dbReference>
<evidence type="ECO:0000259" key="9">
    <source>
        <dbReference type="PROSITE" id="PS51837"/>
    </source>
</evidence>
<evidence type="ECO:0000256" key="2">
    <source>
        <dbReference type="ARBA" id="ARBA00004481"/>
    </source>
</evidence>